<dbReference type="EMBL" id="FOUP01000027">
    <property type="protein sequence ID" value="SFO84486.1"/>
    <property type="molecule type" value="Genomic_DNA"/>
</dbReference>
<accession>A0A1I5KII6</accession>
<dbReference type="InterPro" id="IPR016181">
    <property type="entry name" value="Acyl_CoA_acyltransferase"/>
</dbReference>
<feature type="domain" description="N-acetyltransferase" evidence="3">
    <location>
        <begin position="14"/>
        <end position="167"/>
    </location>
</feature>
<protein>
    <submittedName>
        <fullName evidence="5">Acetyltransferase (GNAT) family protein</fullName>
    </submittedName>
</protein>
<evidence type="ECO:0000313" key="4">
    <source>
        <dbReference type="EMBL" id="RKT85680.1"/>
    </source>
</evidence>
<dbReference type="InterPro" id="IPR000182">
    <property type="entry name" value="GNAT_dom"/>
</dbReference>
<dbReference type="Gene3D" id="3.40.630.30">
    <property type="match status" value="1"/>
</dbReference>
<reference evidence="5 6" key="1">
    <citation type="submission" date="2016-10" db="EMBL/GenBank/DDBJ databases">
        <authorList>
            <person name="de Groot N.N."/>
        </authorList>
    </citation>
    <scope>NUCLEOTIDE SEQUENCE [LARGE SCALE GENOMIC DNA]</scope>
    <source>
        <strain evidence="5 6">CPCC 201259</strain>
    </source>
</reference>
<evidence type="ECO:0000256" key="2">
    <source>
        <dbReference type="ARBA" id="ARBA00023315"/>
    </source>
</evidence>
<evidence type="ECO:0000256" key="1">
    <source>
        <dbReference type="ARBA" id="ARBA00022679"/>
    </source>
</evidence>
<dbReference type="PANTHER" id="PTHR43877">
    <property type="entry name" value="AMINOALKYLPHOSPHONATE N-ACETYLTRANSFERASE-RELATED-RELATED"/>
    <property type="match status" value="1"/>
</dbReference>
<evidence type="ECO:0000259" key="3">
    <source>
        <dbReference type="PROSITE" id="PS51186"/>
    </source>
</evidence>
<evidence type="ECO:0000313" key="7">
    <source>
        <dbReference type="Proteomes" id="UP000270697"/>
    </source>
</evidence>
<keyword evidence="1 5" id="KW-0808">Transferase</keyword>
<dbReference type="InterPro" id="IPR050832">
    <property type="entry name" value="Bact_Acetyltransf"/>
</dbReference>
<reference evidence="4 7" key="2">
    <citation type="submission" date="2018-10" db="EMBL/GenBank/DDBJ databases">
        <title>Sequencing the genomes of 1000 actinobacteria strains.</title>
        <authorList>
            <person name="Klenk H.-P."/>
        </authorList>
    </citation>
    <scope>NUCLEOTIDE SEQUENCE [LARGE SCALE GENOMIC DNA]</scope>
    <source>
        <strain evidence="4 7">DSM 45119</strain>
    </source>
</reference>
<name>A0A1I5KII6_9PSEU</name>
<dbReference type="Proteomes" id="UP000270697">
    <property type="component" value="Unassembled WGS sequence"/>
</dbReference>
<keyword evidence="7" id="KW-1185">Reference proteome</keyword>
<dbReference type="GO" id="GO:0016747">
    <property type="term" value="F:acyltransferase activity, transferring groups other than amino-acyl groups"/>
    <property type="evidence" value="ECO:0007669"/>
    <property type="project" value="InterPro"/>
</dbReference>
<dbReference type="Pfam" id="PF00583">
    <property type="entry name" value="Acetyltransf_1"/>
    <property type="match status" value="1"/>
</dbReference>
<dbReference type="PROSITE" id="PS51186">
    <property type="entry name" value="GNAT"/>
    <property type="match status" value="1"/>
</dbReference>
<evidence type="ECO:0000313" key="6">
    <source>
        <dbReference type="Proteomes" id="UP000199398"/>
    </source>
</evidence>
<dbReference type="STRING" id="455193.SAMN05421805_12715"/>
<gene>
    <name evidence="4" type="ORF">ATL45_4029</name>
    <name evidence="5" type="ORF">SAMN05421805_12715</name>
</gene>
<dbReference type="Proteomes" id="UP000199398">
    <property type="component" value="Unassembled WGS sequence"/>
</dbReference>
<organism evidence="5 6">
    <name type="scientific">Saccharopolyspora antimicrobica</name>
    <dbReference type="NCBI Taxonomy" id="455193"/>
    <lineage>
        <taxon>Bacteria</taxon>
        <taxon>Bacillati</taxon>
        <taxon>Actinomycetota</taxon>
        <taxon>Actinomycetes</taxon>
        <taxon>Pseudonocardiales</taxon>
        <taxon>Pseudonocardiaceae</taxon>
        <taxon>Saccharopolyspora</taxon>
    </lineage>
</organism>
<dbReference type="CDD" id="cd04301">
    <property type="entry name" value="NAT_SF"/>
    <property type="match status" value="1"/>
</dbReference>
<evidence type="ECO:0000313" key="5">
    <source>
        <dbReference type="EMBL" id="SFO84486.1"/>
    </source>
</evidence>
<sequence>MIGSRPKYSAVVRIEIVGYDHPDSSRLIDVLQREYVERYGDEDDTPVEPAEFRPPQGLFLLGYLDDRPVGSGGWRAREADEPGLQDGDAEMKRLFVVPDARGRGLSRRLLAELEHTAATAGRKRMVLETGTQQPEAIGLYTSAGYTEIDTFGLHRDDPLIRCFAKEL</sequence>
<proteinExistence type="predicted"/>
<dbReference type="SUPFAM" id="SSF55729">
    <property type="entry name" value="Acyl-CoA N-acyltransferases (Nat)"/>
    <property type="match status" value="1"/>
</dbReference>
<dbReference type="PANTHER" id="PTHR43877:SF2">
    <property type="entry name" value="AMINOALKYLPHOSPHONATE N-ACETYLTRANSFERASE-RELATED"/>
    <property type="match status" value="1"/>
</dbReference>
<dbReference type="EMBL" id="RBXX01000002">
    <property type="protein sequence ID" value="RKT85680.1"/>
    <property type="molecule type" value="Genomic_DNA"/>
</dbReference>
<keyword evidence="2" id="KW-0012">Acyltransferase</keyword>
<dbReference type="AlphaFoldDB" id="A0A1I5KII6"/>